<dbReference type="AlphaFoldDB" id="C8ZGT1"/>
<reference evidence="1 2" key="1">
    <citation type="journal article" date="2009" name="Proc. Natl. Acad. Sci. U.S.A.">
        <title>Eukaryote-to-eukaryote gene transfer events revealed by the genome sequence of the wine yeast Saccharomyces cerevisiae EC1118.</title>
        <authorList>
            <person name="Novo M."/>
            <person name="Bigey F."/>
            <person name="Beyne E."/>
            <person name="Galeote V."/>
            <person name="Gavory F."/>
            <person name="Mallet S."/>
            <person name="Cambot B."/>
            <person name="Legras J.L."/>
            <person name="Wincker P."/>
            <person name="Casaregola S."/>
            <person name="Dequin S."/>
        </authorList>
    </citation>
    <scope>NUCLEOTIDE SEQUENCE [LARGE SCALE GENOMIC DNA]</scope>
    <source>
        <strain evidence="2">Lalvin EC1118 / Prise de mousse</strain>
    </source>
</reference>
<dbReference type="HOGENOM" id="CLU_2293879_0_0_1"/>
<evidence type="ECO:0000313" key="2">
    <source>
        <dbReference type="Proteomes" id="UP000000286"/>
    </source>
</evidence>
<sequence>MIYNWGCIIIMKTKMEYKPYSDDRNIISPFLFDVVFLFTKKSFLKENITLIYMDSNSVSIYLPFLSNVLHNMGIISTCKGSKGNFSPSTENKPDSTFGIIL</sequence>
<dbReference type="Proteomes" id="UP000000286">
    <property type="component" value="Chromosome XV"/>
</dbReference>
<evidence type="ECO:0000313" key="1">
    <source>
        <dbReference type="EMBL" id="CAY86460.1"/>
    </source>
</evidence>
<protein>
    <submittedName>
        <fullName evidence="1">EC1118_1O4_3895p</fullName>
    </submittedName>
</protein>
<dbReference type="EMBL" id="FN394216">
    <property type="protein sequence ID" value="CAY86460.1"/>
    <property type="molecule type" value="Genomic_DNA"/>
</dbReference>
<proteinExistence type="predicted"/>
<accession>C8ZGT1</accession>
<name>C8ZGT1_YEAS8</name>
<gene>
    <name evidence="1" type="ORF">EC1118_1O4_3895g</name>
</gene>
<organism evidence="1 2">
    <name type="scientific">Saccharomyces cerevisiae (strain Lalvin EC1118 / Prise de mousse)</name>
    <name type="common">Baker's yeast</name>
    <dbReference type="NCBI Taxonomy" id="643680"/>
    <lineage>
        <taxon>Eukaryota</taxon>
        <taxon>Fungi</taxon>
        <taxon>Dikarya</taxon>
        <taxon>Ascomycota</taxon>
        <taxon>Saccharomycotina</taxon>
        <taxon>Saccharomycetes</taxon>
        <taxon>Saccharomycetales</taxon>
        <taxon>Saccharomycetaceae</taxon>
        <taxon>Saccharomyces</taxon>
    </lineage>
</organism>